<accession>A0ABT8HX04</accession>
<comment type="caution">
    <text evidence="3">The sequence shown here is derived from an EMBL/GenBank/DDBJ whole genome shotgun (WGS) entry which is preliminary data.</text>
</comment>
<evidence type="ECO:0000256" key="1">
    <source>
        <dbReference type="SAM" id="MobiDB-lite"/>
    </source>
</evidence>
<dbReference type="RefSeq" id="WP_301166351.1">
    <property type="nucleotide sequence ID" value="NZ_JAUHTR010000006.1"/>
</dbReference>
<organism evidence="3 4">
    <name type="scientific">Fictibacillus fluitans</name>
    <dbReference type="NCBI Taxonomy" id="3058422"/>
    <lineage>
        <taxon>Bacteria</taxon>
        <taxon>Bacillati</taxon>
        <taxon>Bacillota</taxon>
        <taxon>Bacilli</taxon>
        <taxon>Bacillales</taxon>
        <taxon>Fictibacillaceae</taxon>
        <taxon>Fictibacillus</taxon>
    </lineage>
</organism>
<name>A0ABT8HX04_9BACL</name>
<evidence type="ECO:0000313" key="4">
    <source>
        <dbReference type="Proteomes" id="UP001172721"/>
    </source>
</evidence>
<dbReference type="EMBL" id="JAUHTR010000006">
    <property type="protein sequence ID" value="MDN4525311.1"/>
    <property type="molecule type" value="Genomic_DNA"/>
</dbReference>
<dbReference type="Proteomes" id="UP001172721">
    <property type="component" value="Unassembled WGS sequence"/>
</dbReference>
<evidence type="ECO:0000256" key="2">
    <source>
        <dbReference type="SAM" id="Phobius"/>
    </source>
</evidence>
<proteinExistence type="predicted"/>
<keyword evidence="2" id="KW-0812">Transmembrane</keyword>
<reference evidence="3" key="1">
    <citation type="submission" date="2023-07" db="EMBL/GenBank/DDBJ databases">
        <title>Fictibacillus sp. isolated from freshwater pond.</title>
        <authorList>
            <person name="Kirdat K."/>
            <person name="Bhat A."/>
            <person name="Mourya A."/>
            <person name="Yadav A."/>
        </authorList>
    </citation>
    <scope>NUCLEOTIDE SEQUENCE</scope>
    <source>
        <strain evidence="3">NE201</strain>
    </source>
</reference>
<protein>
    <submittedName>
        <fullName evidence="3">Uncharacterized protein</fullName>
    </submittedName>
</protein>
<gene>
    <name evidence="3" type="ORF">QYB97_12530</name>
</gene>
<keyword evidence="4" id="KW-1185">Reference proteome</keyword>
<keyword evidence="2" id="KW-1133">Transmembrane helix</keyword>
<evidence type="ECO:0000313" key="3">
    <source>
        <dbReference type="EMBL" id="MDN4525311.1"/>
    </source>
</evidence>
<sequence>MDASKIVSSDNPWLYLFVILFLACLAAVKEERKRQEAQRVKQEEAENQRRIEQEKQHQARQDKLDQMHQEYREEAKEREKALLIVIERSNDNLEKQGASLEKITVTQEMMQGGLEKLENRVDKLSDQFNTWDRYRERDFRTLKEEDFKRESSQQ</sequence>
<feature type="region of interest" description="Disordered" evidence="1">
    <location>
        <begin position="35"/>
        <end position="72"/>
    </location>
</feature>
<keyword evidence="2" id="KW-0472">Membrane</keyword>
<feature type="transmembrane region" description="Helical" evidence="2">
    <location>
        <begin position="12"/>
        <end position="28"/>
    </location>
</feature>
<dbReference type="PROSITE" id="PS51257">
    <property type="entry name" value="PROKAR_LIPOPROTEIN"/>
    <property type="match status" value="1"/>
</dbReference>